<proteinExistence type="inferred from homology"/>
<dbReference type="RefSeq" id="WP_108792548.1">
    <property type="nucleotide sequence ID" value="NZ_ONZG01000020.1"/>
</dbReference>
<dbReference type="AlphaFoldDB" id="A0A2R8CG11"/>
<dbReference type="OrthoDB" id="9802649at2"/>
<dbReference type="EC" id="2.4.-.-" evidence="5"/>
<sequence>MRTSQAQLSENDGVCILLGLYQGARFLQEQLDSFAAQSWPHWSLIVSDDGSRDQGPEIVADFAAAHPDRQITCRNGPQQGFVRNFQSLLQAVPPDVPYAALSDQDDVWFPDKIERALTQLAALPAEVPALYCARTLICDEDLTPMGPSPHFPRTPGFRNALVQSIGGGNTMVLNRAALDLVATCIHEEAIPVAHDWWLYQVVSGCGGTIVRDPDPVLSYRQHDHNQIGANLSARAQMARLVALLGGQFRSWSATNLAALAGLEPQMTPDAHRVLQHFAQARRGGVVRRLSSLRQSGVYRQGRLGDIALYMACVLNRL</sequence>
<dbReference type="Pfam" id="PF00535">
    <property type="entry name" value="Glycos_transf_2"/>
    <property type="match status" value="1"/>
</dbReference>
<protein>
    <submittedName>
        <fullName evidence="5">Glycosyltransferase EpsE</fullName>
        <ecNumber evidence="5">2.4.-.-</ecNumber>
    </submittedName>
</protein>
<evidence type="ECO:0000313" key="6">
    <source>
        <dbReference type="Proteomes" id="UP000244898"/>
    </source>
</evidence>
<gene>
    <name evidence="5" type="primary">epsE_2</name>
    <name evidence="5" type="ORF">TRM7615_04879</name>
</gene>
<evidence type="ECO:0000256" key="1">
    <source>
        <dbReference type="ARBA" id="ARBA00006739"/>
    </source>
</evidence>
<dbReference type="Gene3D" id="3.90.550.10">
    <property type="entry name" value="Spore Coat Polysaccharide Biosynthesis Protein SpsA, Chain A"/>
    <property type="match status" value="1"/>
</dbReference>
<evidence type="ECO:0000259" key="4">
    <source>
        <dbReference type="Pfam" id="PF00535"/>
    </source>
</evidence>
<dbReference type="CDD" id="cd04196">
    <property type="entry name" value="GT_2_like_d"/>
    <property type="match status" value="1"/>
</dbReference>
<reference evidence="6" key="1">
    <citation type="submission" date="2018-03" db="EMBL/GenBank/DDBJ databases">
        <authorList>
            <person name="Rodrigo-Torres L."/>
            <person name="Arahal R. D."/>
            <person name="Lucena T."/>
        </authorList>
    </citation>
    <scope>NUCLEOTIDE SEQUENCE [LARGE SCALE GENOMIC DNA]</scope>
    <source>
        <strain evidence="6">CECT 7615</strain>
    </source>
</reference>
<dbReference type="InterPro" id="IPR001173">
    <property type="entry name" value="Glyco_trans_2-like"/>
</dbReference>
<dbReference type="InterPro" id="IPR029044">
    <property type="entry name" value="Nucleotide-diphossugar_trans"/>
</dbReference>
<dbReference type="GO" id="GO:0016757">
    <property type="term" value="F:glycosyltransferase activity"/>
    <property type="evidence" value="ECO:0007669"/>
    <property type="project" value="UniProtKB-KW"/>
</dbReference>
<dbReference type="InterPro" id="IPR050834">
    <property type="entry name" value="Glycosyltransf_2"/>
</dbReference>
<organism evidence="5 6">
    <name type="scientific">Falsiruegeria mediterranea M17</name>
    <dbReference type="NCBI Taxonomy" id="1200281"/>
    <lineage>
        <taxon>Bacteria</taxon>
        <taxon>Pseudomonadati</taxon>
        <taxon>Pseudomonadota</taxon>
        <taxon>Alphaproteobacteria</taxon>
        <taxon>Rhodobacterales</taxon>
        <taxon>Roseobacteraceae</taxon>
        <taxon>Falsiruegeria</taxon>
    </lineage>
</organism>
<dbReference type="PANTHER" id="PTHR43685">
    <property type="entry name" value="GLYCOSYLTRANSFERASE"/>
    <property type="match status" value="1"/>
</dbReference>
<evidence type="ECO:0000313" key="5">
    <source>
        <dbReference type="EMBL" id="SPJ31336.1"/>
    </source>
</evidence>
<comment type="similarity">
    <text evidence="1">Belongs to the glycosyltransferase 2 family.</text>
</comment>
<keyword evidence="6" id="KW-1185">Reference proteome</keyword>
<evidence type="ECO:0000256" key="3">
    <source>
        <dbReference type="ARBA" id="ARBA00022679"/>
    </source>
</evidence>
<dbReference type="Proteomes" id="UP000244898">
    <property type="component" value="Unassembled WGS sequence"/>
</dbReference>
<dbReference type="PANTHER" id="PTHR43685:SF5">
    <property type="entry name" value="GLYCOSYLTRANSFERASE EPSE-RELATED"/>
    <property type="match status" value="1"/>
</dbReference>
<feature type="domain" description="Glycosyltransferase 2-like" evidence="4">
    <location>
        <begin position="21"/>
        <end position="127"/>
    </location>
</feature>
<evidence type="ECO:0000256" key="2">
    <source>
        <dbReference type="ARBA" id="ARBA00022676"/>
    </source>
</evidence>
<name>A0A2R8CG11_9RHOB</name>
<keyword evidence="2 5" id="KW-0328">Glycosyltransferase</keyword>
<keyword evidence="3 5" id="KW-0808">Transferase</keyword>
<dbReference type="EMBL" id="ONZG01000020">
    <property type="protein sequence ID" value="SPJ31336.1"/>
    <property type="molecule type" value="Genomic_DNA"/>
</dbReference>
<accession>A0A2R8CG11</accession>
<dbReference type="SUPFAM" id="SSF53448">
    <property type="entry name" value="Nucleotide-diphospho-sugar transferases"/>
    <property type="match status" value="1"/>
</dbReference>